<keyword evidence="2" id="KW-0254">Endocytosis</keyword>
<dbReference type="CDD" id="cd09251">
    <property type="entry name" value="AP-2_Mu2_Cterm"/>
    <property type="match status" value="1"/>
</dbReference>
<evidence type="ECO:0000256" key="7">
    <source>
        <dbReference type="PIRNR" id="PIRNR005992"/>
    </source>
</evidence>
<dbReference type="Proteomes" id="UP001470230">
    <property type="component" value="Unassembled WGS sequence"/>
</dbReference>
<reference evidence="9 10" key="1">
    <citation type="submission" date="2024-04" db="EMBL/GenBank/DDBJ databases">
        <title>Tritrichomonas musculus Genome.</title>
        <authorList>
            <person name="Alves-Ferreira E."/>
            <person name="Grigg M."/>
            <person name="Lorenzi H."/>
            <person name="Galac M."/>
        </authorList>
    </citation>
    <scope>NUCLEOTIDE SEQUENCE [LARGE SCALE GENOMIC DNA]</scope>
    <source>
        <strain evidence="9 10">EAF2021</strain>
    </source>
</reference>
<dbReference type="InterPro" id="IPR036168">
    <property type="entry name" value="AP2_Mu_C_sf"/>
</dbReference>
<dbReference type="PRINTS" id="PR00314">
    <property type="entry name" value="CLATHRINADPT"/>
</dbReference>
<evidence type="ECO:0000313" key="9">
    <source>
        <dbReference type="EMBL" id="KAK8858108.1"/>
    </source>
</evidence>
<keyword evidence="10" id="KW-1185">Reference proteome</keyword>
<dbReference type="PROSITE" id="PS51072">
    <property type="entry name" value="MHD"/>
    <property type="match status" value="1"/>
</dbReference>
<dbReference type="InterPro" id="IPR011012">
    <property type="entry name" value="Longin-like_dom_sf"/>
</dbReference>
<dbReference type="PIRSF" id="PIRSF005992">
    <property type="entry name" value="Clathrin_mu"/>
    <property type="match status" value="1"/>
</dbReference>
<protein>
    <submittedName>
        <fullName evidence="9">AP-2 complex subunit mu</fullName>
    </submittedName>
</protein>
<name>A0ABR2I7Q4_9EUKA</name>
<evidence type="ECO:0000313" key="10">
    <source>
        <dbReference type="Proteomes" id="UP001470230"/>
    </source>
</evidence>
<evidence type="ECO:0000256" key="5">
    <source>
        <dbReference type="ARBA" id="ARBA00023176"/>
    </source>
</evidence>
<keyword evidence="1 7" id="KW-0813">Transport</keyword>
<comment type="subcellular location">
    <subcellularLocation>
        <location evidence="6">Membrane</location>
        <location evidence="6">Coated pit</location>
    </subcellularLocation>
</comment>
<evidence type="ECO:0000256" key="2">
    <source>
        <dbReference type="ARBA" id="ARBA00022583"/>
    </source>
</evidence>
<evidence type="ECO:0000256" key="4">
    <source>
        <dbReference type="ARBA" id="ARBA00023136"/>
    </source>
</evidence>
<feature type="domain" description="MHD" evidence="8">
    <location>
        <begin position="170"/>
        <end position="432"/>
    </location>
</feature>
<comment type="similarity">
    <text evidence="7">Belongs to the adaptor complexes medium subunit family.</text>
</comment>
<dbReference type="SUPFAM" id="SSF64356">
    <property type="entry name" value="SNARE-like"/>
    <property type="match status" value="1"/>
</dbReference>
<dbReference type="Gene3D" id="2.60.40.1170">
    <property type="entry name" value="Mu homology domain, subdomain B"/>
    <property type="match status" value="2"/>
</dbReference>
<dbReference type="InterPro" id="IPR050431">
    <property type="entry name" value="Adaptor_comp_med_subunit"/>
</dbReference>
<dbReference type="SUPFAM" id="SSF49447">
    <property type="entry name" value="Second domain of Mu2 adaptin subunit (ap50) of ap2 adaptor"/>
    <property type="match status" value="1"/>
</dbReference>
<keyword evidence="5" id="KW-0168">Coated pit</keyword>
<keyword evidence="4" id="KW-0472">Membrane</keyword>
<dbReference type="InterPro" id="IPR001392">
    <property type="entry name" value="Clathrin_mu"/>
</dbReference>
<gene>
    <name evidence="9" type="ORF">M9Y10_013208</name>
</gene>
<evidence type="ECO:0000256" key="6">
    <source>
        <dbReference type="ARBA" id="ARBA00037878"/>
    </source>
</evidence>
<sequence>MISAIAIIDRTGDILAIRRYRNDFNMAALDNYRISIIAAKEADNPAVIVDDTSFLHYLENEVYYVACTRENANAGTIFELLSRLPRVITQVLNIKETLNVSTVKREAPDIIELLDEMIDSGYPQNTDPEALRLLTQRQSQSNASQVSDSQVTIMATGAISWRANNIMYKRNEIFVDVIEKVSLLVSPAGKVLDACVNGNIMMKVYLSGMPECKIGFNDKVSIESENKAGTSAVRTGASIEVDDMVFHQCVKLTNFANDRAISFTPPDGEFELMRYRKTENIGVPFTITPMVHDLPGNKLEIRVNIRATYDMKLCAAPVILSIPMPENASDVKVQPSAGKGKYVSKQNAVAWKISNFPGKSQADIVIIVTCLAATTKASPATKLTLPISAEFNIPMFSASGLALRYLKVVEKSGYIPEKWLRYVTKAGKYEVRMV</sequence>
<proteinExistence type="inferred from homology"/>
<dbReference type="Pfam" id="PF00928">
    <property type="entry name" value="Adap_comp_sub"/>
    <property type="match status" value="1"/>
</dbReference>
<comment type="caution">
    <text evidence="9">The sequence shown here is derived from an EMBL/GenBank/DDBJ whole genome shotgun (WGS) entry which is preliminary data.</text>
</comment>
<dbReference type="InterPro" id="IPR028565">
    <property type="entry name" value="MHD"/>
</dbReference>
<accession>A0ABR2I7Q4</accession>
<dbReference type="PANTHER" id="PTHR10529">
    <property type="entry name" value="AP COMPLEX SUBUNIT MU"/>
    <property type="match status" value="1"/>
</dbReference>
<dbReference type="EMBL" id="JAPFFF010000019">
    <property type="protein sequence ID" value="KAK8858108.1"/>
    <property type="molecule type" value="Genomic_DNA"/>
</dbReference>
<dbReference type="InterPro" id="IPR043512">
    <property type="entry name" value="Mu2_C"/>
</dbReference>
<keyword evidence="3 7" id="KW-0653">Protein transport</keyword>
<evidence type="ECO:0000256" key="1">
    <source>
        <dbReference type="ARBA" id="ARBA00022448"/>
    </source>
</evidence>
<dbReference type="Gene3D" id="3.30.450.60">
    <property type="match status" value="1"/>
</dbReference>
<evidence type="ECO:0000256" key="3">
    <source>
        <dbReference type="ARBA" id="ARBA00022927"/>
    </source>
</evidence>
<organism evidence="9 10">
    <name type="scientific">Tritrichomonas musculus</name>
    <dbReference type="NCBI Taxonomy" id="1915356"/>
    <lineage>
        <taxon>Eukaryota</taxon>
        <taxon>Metamonada</taxon>
        <taxon>Parabasalia</taxon>
        <taxon>Tritrichomonadida</taxon>
        <taxon>Tritrichomonadidae</taxon>
        <taxon>Tritrichomonas</taxon>
    </lineage>
</organism>
<evidence type="ECO:0000259" key="8">
    <source>
        <dbReference type="PROSITE" id="PS51072"/>
    </source>
</evidence>